<evidence type="ECO:0000313" key="1">
    <source>
        <dbReference type="EMBL" id="KAJ8375337.1"/>
    </source>
</evidence>
<comment type="caution">
    <text evidence="1">The sequence shown here is derived from an EMBL/GenBank/DDBJ whole genome shotgun (WGS) entry which is preliminary data.</text>
</comment>
<protein>
    <submittedName>
        <fullName evidence="1">Uncharacterized protein</fullName>
    </submittedName>
</protein>
<organism evidence="1 2">
    <name type="scientific">Synaphobranchus kaupii</name>
    <name type="common">Kaup's arrowtooth eel</name>
    <dbReference type="NCBI Taxonomy" id="118154"/>
    <lineage>
        <taxon>Eukaryota</taxon>
        <taxon>Metazoa</taxon>
        <taxon>Chordata</taxon>
        <taxon>Craniata</taxon>
        <taxon>Vertebrata</taxon>
        <taxon>Euteleostomi</taxon>
        <taxon>Actinopterygii</taxon>
        <taxon>Neopterygii</taxon>
        <taxon>Teleostei</taxon>
        <taxon>Anguilliformes</taxon>
        <taxon>Synaphobranchidae</taxon>
        <taxon>Synaphobranchus</taxon>
    </lineage>
</organism>
<accession>A0A9Q1G4J6</accession>
<reference evidence="1" key="1">
    <citation type="journal article" date="2023" name="Science">
        <title>Genome structures resolve the early diversification of teleost fishes.</title>
        <authorList>
            <person name="Parey E."/>
            <person name="Louis A."/>
            <person name="Montfort J."/>
            <person name="Bouchez O."/>
            <person name="Roques C."/>
            <person name="Iampietro C."/>
            <person name="Lluch J."/>
            <person name="Castinel A."/>
            <person name="Donnadieu C."/>
            <person name="Desvignes T."/>
            <person name="Floi Bucao C."/>
            <person name="Jouanno E."/>
            <person name="Wen M."/>
            <person name="Mejri S."/>
            <person name="Dirks R."/>
            <person name="Jansen H."/>
            <person name="Henkel C."/>
            <person name="Chen W.J."/>
            <person name="Zahm M."/>
            <person name="Cabau C."/>
            <person name="Klopp C."/>
            <person name="Thompson A.W."/>
            <person name="Robinson-Rechavi M."/>
            <person name="Braasch I."/>
            <person name="Lecointre G."/>
            <person name="Bobe J."/>
            <person name="Postlethwait J.H."/>
            <person name="Berthelot C."/>
            <person name="Roest Crollius H."/>
            <person name="Guiguen Y."/>
        </authorList>
    </citation>
    <scope>NUCLEOTIDE SEQUENCE</scope>
    <source>
        <strain evidence="1">WJC10195</strain>
    </source>
</reference>
<dbReference type="AlphaFoldDB" id="A0A9Q1G4J6"/>
<keyword evidence="2" id="KW-1185">Reference proteome</keyword>
<name>A0A9Q1G4J6_SYNKA</name>
<dbReference type="Proteomes" id="UP001152622">
    <property type="component" value="Chromosome 2"/>
</dbReference>
<gene>
    <name evidence="1" type="ORF">SKAU_G00059170</name>
</gene>
<proteinExistence type="predicted"/>
<evidence type="ECO:0000313" key="2">
    <source>
        <dbReference type="Proteomes" id="UP001152622"/>
    </source>
</evidence>
<dbReference type="EMBL" id="JAINUF010000002">
    <property type="protein sequence ID" value="KAJ8375337.1"/>
    <property type="molecule type" value="Genomic_DNA"/>
</dbReference>
<sequence length="73" mass="8485">MLCGVLTLEKPSLIFLGKYLVTHRNITFLQPCLWYYKKVIWLRLIARSTVPQGIHQRSGSQTQHGLEYTVVCH</sequence>